<keyword evidence="3" id="KW-0520">NAD</keyword>
<organism evidence="6 7">
    <name type="scientific">Parafannyhessea umbonata</name>
    <dbReference type="NCBI Taxonomy" id="604330"/>
    <lineage>
        <taxon>Bacteria</taxon>
        <taxon>Bacillati</taxon>
        <taxon>Actinomycetota</taxon>
        <taxon>Coriobacteriia</taxon>
        <taxon>Coriobacteriales</taxon>
        <taxon>Atopobiaceae</taxon>
        <taxon>Parafannyhessea</taxon>
    </lineage>
</organism>
<feature type="domain" description="6-phosphogluconate dehydrogenase NADP-binding" evidence="4">
    <location>
        <begin position="8"/>
        <end position="167"/>
    </location>
</feature>
<dbReference type="InterPro" id="IPR029154">
    <property type="entry name" value="HIBADH-like_NADP-bd"/>
</dbReference>
<comment type="caution">
    <text evidence="6">The sequence shown here is derived from an EMBL/GenBank/DDBJ whole genome shotgun (WGS) entry which is preliminary data.</text>
</comment>
<dbReference type="EMBL" id="FNWT01000001">
    <property type="protein sequence ID" value="SEH36765.1"/>
    <property type="molecule type" value="Genomic_DNA"/>
</dbReference>
<dbReference type="Proteomes" id="UP000199135">
    <property type="component" value="Unassembled WGS sequence"/>
</dbReference>
<dbReference type="SUPFAM" id="SSF51735">
    <property type="entry name" value="NAD(P)-binding Rossmann-fold domains"/>
    <property type="match status" value="1"/>
</dbReference>
<comment type="similarity">
    <text evidence="1">Belongs to the HIBADH-related family.</text>
</comment>
<proteinExistence type="inferred from homology"/>
<name>A0A1H6HRE3_9ACTN</name>
<dbReference type="Pfam" id="PF03446">
    <property type="entry name" value="NAD_binding_2"/>
    <property type="match status" value="1"/>
</dbReference>
<dbReference type="PANTHER" id="PTHR43060">
    <property type="entry name" value="3-HYDROXYISOBUTYRATE DEHYDROGENASE-LIKE 1, MITOCHONDRIAL-RELATED"/>
    <property type="match status" value="1"/>
</dbReference>
<dbReference type="Pfam" id="PF14833">
    <property type="entry name" value="NAD_binding_11"/>
    <property type="match status" value="1"/>
</dbReference>
<evidence type="ECO:0000256" key="2">
    <source>
        <dbReference type="ARBA" id="ARBA00023002"/>
    </source>
</evidence>
<accession>A0A1H6HRE3</accession>
<dbReference type="InterPro" id="IPR015815">
    <property type="entry name" value="HIBADH-related"/>
</dbReference>
<dbReference type="Gene3D" id="3.40.50.720">
    <property type="entry name" value="NAD(P)-binding Rossmann-like Domain"/>
    <property type="match status" value="1"/>
</dbReference>
<evidence type="ECO:0000259" key="5">
    <source>
        <dbReference type="Pfam" id="PF14833"/>
    </source>
</evidence>
<reference evidence="6 7" key="1">
    <citation type="submission" date="2016-10" db="EMBL/GenBank/DDBJ databases">
        <authorList>
            <person name="Varghese N."/>
            <person name="Submissions S."/>
        </authorList>
    </citation>
    <scope>NUCLEOTIDE SEQUENCE [LARGE SCALE GENOMIC DNA]</scope>
    <source>
        <strain evidence="6 7">WCP15</strain>
    </source>
</reference>
<evidence type="ECO:0000259" key="4">
    <source>
        <dbReference type="Pfam" id="PF03446"/>
    </source>
</evidence>
<feature type="domain" description="3-hydroxyisobutyrate dehydrogenase-like NAD-binding" evidence="5">
    <location>
        <begin position="170"/>
        <end position="286"/>
    </location>
</feature>
<dbReference type="InterPro" id="IPR036291">
    <property type="entry name" value="NAD(P)-bd_dom_sf"/>
</dbReference>
<evidence type="ECO:0000256" key="1">
    <source>
        <dbReference type="ARBA" id="ARBA00009080"/>
    </source>
</evidence>
<dbReference type="InterPro" id="IPR013328">
    <property type="entry name" value="6PGD_dom2"/>
</dbReference>
<sequence>MAVVRVHDVAFIGTGIMGAPICEHIMEAGYSLTVYNRSKEKAEHLIEKGAAWADSPAAAAAKADVVFTMLGFPDDVEEVYFGKNGLLEGSKKGAWLVDLTTSAPELARELHDAAEVMDKHSFDCPVTGGQSGAQDGTLTLMVGADEQSTAILRPLLESFSSKIYYFGKAGDGQAAKLCNQVSLASCMVGYADALALAKQSGLDLDQIVDVMCDGMGGSVAMERLAPKSVEGDFRPGFLSEHMRKDIALALRHAEDLDLKLPGAETAFNLYDVLCQIGGKRLGTQAISVLYEDEAEAAAAGLDWSLIEPAADDAHEHHHCHHHHHGEE</sequence>
<dbReference type="PANTHER" id="PTHR43060:SF15">
    <property type="entry name" value="3-HYDROXYISOBUTYRATE DEHYDROGENASE-LIKE 1, MITOCHONDRIAL-RELATED"/>
    <property type="match status" value="1"/>
</dbReference>
<dbReference type="InterPro" id="IPR008927">
    <property type="entry name" value="6-PGluconate_DH-like_C_sf"/>
</dbReference>
<dbReference type="PIRSF" id="PIRSF000103">
    <property type="entry name" value="HIBADH"/>
    <property type="match status" value="1"/>
</dbReference>
<gene>
    <name evidence="6" type="ORF">SAMN05216447_10197</name>
</gene>
<dbReference type="RefSeq" id="WP_078686338.1">
    <property type="nucleotide sequence ID" value="NZ_FNWT01000001.1"/>
</dbReference>
<keyword evidence="7" id="KW-1185">Reference proteome</keyword>
<protein>
    <submittedName>
        <fullName evidence="6">3-hydroxyisobutyrate dehydrogenase</fullName>
    </submittedName>
</protein>
<evidence type="ECO:0000256" key="3">
    <source>
        <dbReference type="ARBA" id="ARBA00023027"/>
    </source>
</evidence>
<evidence type="ECO:0000313" key="6">
    <source>
        <dbReference type="EMBL" id="SEH36765.1"/>
    </source>
</evidence>
<keyword evidence="2" id="KW-0560">Oxidoreductase</keyword>
<dbReference type="Gene3D" id="1.10.1040.10">
    <property type="entry name" value="N-(1-d-carboxylethyl)-l-norvaline Dehydrogenase, domain 2"/>
    <property type="match status" value="1"/>
</dbReference>
<dbReference type="SUPFAM" id="SSF48179">
    <property type="entry name" value="6-phosphogluconate dehydrogenase C-terminal domain-like"/>
    <property type="match status" value="1"/>
</dbReference>
<dbReference type="InterPro" id="IPR006115">
    <property type="entry name" value="6PGDH_NADP-bd"/>
</dbReference>
<evidence type="ECO:0000313" key="7">
    <source>
        <dbReference type="Proteomes" id="UP000199135"/>
    </source>
</evidence>